<keyword evidence="9 10" id="KW-0472">Membrane</keyword>
<evidence type="ECO:0000256" key="4">
    <source>
        <dbReference type="ARBA" id="ARBA00022617"/>
    </source>
</evidence>
<dbReference type="InterPro" id="IPR034804">
    <property type="entry name" value="SQR/QFR_C/D"/>
</dbReference>
<evidence type="ECO:0000313" key="11">
    <source>
        <dbReference type="EMBL" id="ARP87445.1"/>
    </source>
</evidence>
<keyword evidence="4" id="KW-0349">Heme</keyword>
<dbReference type="Pfam" id="PF01127">
    <property type="entry name" value="Sdh_cyt"/>
    <property type="match status" value="1"/>
</dbReference>
<dbReference type="AlphaFoldDB" id="A0A1W6Z251"/>
<evidence type="ECO:0000256" key="1">
    <source>
        <dbReference type="ARBA" id="ARBA00001971"/>
    </source>
</evidence>
<dbReference type="InterPro" id="IPR000701">
    <property type="entry name" value="SuccDH_FuR_B_TM-su"/>
</dbReference>
<reference evidence="11 12" key="1">
    <citation type="submission" date="2017-05" db="EMBL/GenBank/DDBJ databases">
        <title>Complete and WGS of Bordetella genogroups.</title>
        <authorList>
            <person name="Spilker T."/>
            <person name="LiPuma J."/>
        </authorList>
    </citation>
    <scope>NUCLEOTIDE SEQUENCE [LARGE SCALE GENOMIC DNA]</scope>
    <source>
        <strain evidence="11 12">AU17164</strain>
    </source>
</reference>
<dbReference type="SUPFAM" id="SSF81343">
    <property type="entry name" value="Fumarate reductase respiratory complex transmembrane subunits"/>
    <property type="match status" value="1"/>
</dbReference>
<proteinExistence type="predicted"/>
<keyword evidence="5 10" id="KW-0812">Transmembrane</keyword>
<protein>
    <submittedName>
        <fullName evidence="11">Succinate dehydrogenase</fullName>
    </submittedName>
</protein>
<feature type="transmembrane region" description="Helical" evidence="10">
    <location>
        <begin position="59"/>
        <end position="80"/>
    </location>
</feature>
<name>A0A1W6Z251_9BORD</name>
<comment type="subcellular location">
    <subcellularLocation>
        <location evidence="3">Membrane</location>
    </subcellularLocation>
</comment>
<keyword evidence="7 10" id="KW-1133">Transmembrane helix</keyword>
<dbReference type="RefSeq" id="WP_086072863.1">
    <property type="nucleotide sequence ID" value="NZ_CP021109.1"/>
</dbReference>
<evidence type="ECO:0000256" key="8">
    <source>
        <dbReference type="ARBA" id="ARBA00023004"/>
    </source>
</evidence>
<gene>
    <name evidence="11" type="ORF">CAL13_15430</name>
</gene>
<evidence type="ECO:0000256" key="2">
    <source>
        <dbReference type="ARBA" id="ARBA00004050"/>
    </source>
</evidence>
<evidence type="ECO:0000313" key="12">
    <source>
        <dbReference type="Proteomes" id="UP000194139"/>
    </source>
</evidence>
<organism evidence="11 12">
    <name type="scientific">Bordetella genomosp. 9</name>
    <dbReference type="NCBI Taxonomy" id="1416803"/>
    <lineage>
        <taxon>Bacteria</taxon>
        <taxon>Pseudomonadati</taxon>
        <taxon>Pseudomonadota</taxon>
        <taxon>Betaproteobacteria</taxon>
        <taxon>Burkholderiales</taxon>
        <taxon>Alcaligenaceae</taxon>
        <taxon>Bordetella</taxon>
    </lineage>
</organism>
<comment type="function">
    <text evidence="2">Membrane-anchoring subunit of succinate dehydrogenase (SDH).</text>
</comment>
<feature type="transmembrane region" description="Helical" evidence="10">
    <location>
        <begin position="92"/>
        <end position="112"/>
    </location>
</feature>
<evidence type="ECO:0000256" key="5">
    <source>
        <dbReference type="ARBA" id="ARBA00022692"/>
    </source>
</evidence>
<evidence type="ECO:0000256" key="7">
    <source>
        <dbReference type="ARBA" id="ARBA00022989"/>
    </source>
</evidence>
<keyword evidence="12" id="KW-1185">Reference proteome</keyword>
<dbReference type="GO" id="GO:0046872">
    <property type="term" value="F:metal ion binding"/>
    <property type="evidence" value="ECO:0007669"/>
    <property type="project" value="UniProtKB-KW"/>
</dbReference>
<sequence length="116" mass="12482">MAAALRIRTQARLWYLQRLSAMVLALCVAVHIGIIVYAVRGGLSAPEILSRTRGSMLFAAFYGVFVLACAVHVPIGLARIAEEWLGWRGRPVWAGALAFAALLAVMGLRAVYGVVS</sequence>
<keyword evidence="8" id="KW-0408">Iron</keyword>
<dbReference type="Proteomes" id="UP000194139">
    <property type="component" value="Chromosome"/>
</dbReference>
<dbReference type="GO" id="GO:0016020">
    <property type="term" value="C:membrane"/>
    <property type="evidence" value="ECO:0007669"/>
    <property type="project" value="UniProtKB-SubCell"/>
</dbReference>
<keyword evidence="6" id="KW-0479">Metal-binding</keyword>
<feature type="transmembrane region" description="Helical" evidence="10">
    <location>
        <begin position="21"/>
        <end position="39"/>
    </location>
</feature>
<evidence type="ECO:0000256" key="10">
    <source>
        <dbReference type="SAM" id="Phobius"/>
    </source>
</evidence>
<comment type="cofactor">
    <cofactor evidence="1">
        <name>heme</name>
        <dbReference type="ChEBI" id="CHEBI:30413"/>
    </cofactor>
</comment>
<evidence type="ECO:0000256" key="3">
    <source>
        <dbReference type="ARBA" id="ARBA00004370"/>
    </source>
</evidence>
<dbReference type="EMBL" id="CP021109">
    <property type="protein sequence ID" value="ARP87445.1"/>
    <property type="molecule type" value="Genomic_DNA"/>
</dbReference>
<evidence type="ECO:0000256" key="9">
    <source>
        <dbReference type="ARBA" id="ARBA00023136"/>
    </source>
</evidence>
<evidence type="ECO:0000256" key="6">
    <source>
        <dbReference type="ARBA" id="ARBA00022723"/>
    </source>
</evidence>
<accession>A0A1W6Z251</accession>
<dbReference type="Gene3D" id="1.20.1300.10">
    <property type="entry name" value="Fumarate reductase/succinate dehydrogenase, transmembrane subunit"/>
    <property type="match status" value="1"/>
</dbReference>